<evidence type="ECO:0000313" key="4">
    <source>
        <dbReference type="EMBL" id="RII40260.1"/>
    </source>
</evidence>
<dbReference type="InterPro" id="IPR017459">
    <property type="entry name" value="Glycosyl_Trfase_fam3_N_dom"/>
</dbReference>
<proteinExistence type="predicted"/>
<comment type="caution">
    <text evidence="4">The sequence shown here is derived from an EMBL/GenBank/DDBJ whole genome shotgun (WGS) entry which is preliminary data.</text>
</comment>
<name>A0A399J4T5_9RHOB</name>
<dbReference type="PANTHER" id="PTHR43285">
    <property type="entry name" value="ANTHRANILATE PHOSPHORIBOSYLTRANSFERASE"/>
    <property type="match status" value="1"/>
</dbReference>
<dbReference type="GO" id="GO:0005829">
    <property type="term" value="C:cytosol"/>
    <property type="evidence" value="ECO:0007669"/>
    <property type="project" value="TreeGrafter"/>
</dbReference>
<dbReference type="Proteomes" id="UP000265848">
    <property type="component" value="Unassembled WGS sequence"/>
</dbReference>
<dbReference type="SUPFAM" id="SSF47648">
    <property type="entry name" value="Nucleoside phosphorylase/phosphoribosyltransferase N-terminal domain"/>
    <property type="match status" value="1"/>
</dbReference>
<dbReference type="Gene3D" id="3.40.1030.10">
    <property type="entry name" value="Nucleoside phosphorylase/phosphoribosyltransferase catalytic domain"/>
    <property type="match status" value="1"/>
</dbReference>
<feature type="domain" description="Glycosyl transferase family 3 N-terminal" evidence="3">
    <location>
        <begin position="13"/>
        <end position="69"/>
    </location>
</feature>
<dbReference type="OrthoDB" id="8455878at2"/>
<dbReference type="Gene3D" id="1.20.970.10">
    <property type="entry name" value="Transferase, Pyrimidine Nucleoside Phosphorylase, Chain C"/>
    <property type="match status" value="1"/>
</dbReference>
<dbReference type="InterPro" id="IPR035902">
    <property type="entry name" value="Nuc_phospho_transferase"/>
</dbReference>
<reference evidence="4 5" key="1">
    <citation type="submission" date="2018-08" db="EMBL/GenBank/DDBJ databases">
        <title>Pseudooceanicola sediminis CY03 in the family Rhodobacteracea.</title>
        <authorList>
            <person name="Zhang Y.-J."/>
        </authorList>
    </citation>
    <scope>NUCLEOTIDE SEQUENCE [LARGE SCALE GENOMIC DNA]</scope>
    <source>
        <strain evidence="4 5">CY03</strain>
    </source>
</reference>
<gene>
    <name evidence="4" type="ORF">DL237_02790</name>
</gene>
<evidence type="ECO:0000256" key="2">
    <source>
        <dbReference type="ARBA" id="ARBA00022679"/>
    </source>
</evidence>
<dbReference type="NCBIfam" id="NF006564">
    <property type="entry name" value="PRK09071.1"/>
    <property type="match status" value="1"/>
</dbReference>
<dbReference type="GO" id="GO:0004048">
    <property type="term" value="F:anthranilate phosphoribosyltransferase activity"/>
    <property type="evidence" value="ECO:0007669"/>
    <property type="project" value="InterPro"/>
</dbReference>
<protein>
    <submittedName>
        <fullName evidence="4">Glycosyl transferase family protein</fullName>
    </submittedName>
</protein>
<keyword evidence="2 4" id="KW-0808">Transferase</keyword>
<sequence length="327" mass="34782">MTALAPHVRTLGRGPGRSRSLTYEEAFDAMRIILDGQGDPEAIGALLMLLRMKGEVPEEIAGFVAAARATLPQITPPALDWPSYAAGRSRGLPFFLLSARLVARSGHTVLMHGWNSEHHMATSASVRQALPFAGIATAPSVAEAGRLLGRDGIAYLPLESFQPGLLDLLRLRDKLGVRSCVNTVLRVLNPAHAAASVQGVFHPPYRDLQADAGKLLGQNSLTVIKGGGGEFERNPAKSIALFGLRDAAAFDGTAPALLDETTRLNQGWSDPALLAGLWSGDWHDPFAEAIVIGTAELALATLGEPTPGATARRLWSDRANQLADLRD</sequence>
<evidence type="ECO:0000259" key="3">
    <source>
        <dbReference type="Pfam" id="PF02885"/>
    </source>
</evidence>
<dbReference type="InterPro" id="IPR036320">
    <property type="entry name" value="Glycosyl_Trfase_fam3_N_dom_sf"/>
</dbReference>
<dbReference type="EMBL" id="QWJJ01000002">
    <property type="protein sequence ID" value="RII40260.1"/>
    <property type="molecule type" value="Genomic_DNA"/>
</dbReference>
<evidence type="ECO:0000313" key="5">
    <source>
        <dbReference type="Proteomes" id="UP000265848"/>
    </source>
</evidence>
<accession>A0A399J4T5</accession>
<dbReference type="RefSeq" id="WP_119397500.1">
    <property type="nucleotide sequence ID" value="NZ_QWJJ01000002.1"/>
</dbReference>
<evidence type="ECO:0000256" key="1">
    <source>
        <dbReference type="ARBA" id="ARBA00022676"/>
    </source>
</evidence>
<dbReference type="InterPro" id="IPR005940">
    <property type="entry name" value="Anthranilate_Pribosyl_Tfrase"/>
</dbReference>
<dbReference type="PANTHER" id="PTHR43285:SF2">
    <property type="entry name" value="ANTHRANILATE PHOSPHORIBOSYLTRANSFERASE"/>
    <property type="match status" value="1"/>
</dbReference>
<dbReference type="GO" id="GO:0000162">
    <property type="term" value="P:L-tryptophan biosynthetic process"/>
    <property type="evidence" value="ECO:0007669"/>
    <property type="project" value="InterPro"/>
</dbReference>
<keyword evidence="5" id="KW-1185">Reference proteome</keyword>
<dbReference type="SUPFAM" id="SSF52418">
    <property type="entry name" value="Nucleoside phosphorylase/phosphoribosyltransferase catalytic domain"/>
    <property type="match status" value="1"/>
</dbReference>
<organism evidence="4 5">
    <name type="scientific">Pseudooceanicola sediminis</name>
    <dbReference type="NCBI Taxonomy" id="2211117"/>
    <lineage>
        <taxon>Bacteria</taxon>
        <taxon>Pseudomonadati</taxon>
        <taxon>Pseudomonadota</taxon>
        <taxon>Alphaproteobacteria</taxon>
        <taxon>Rhodobacterales</taxon>
        <taxon>Paracoccaceae</taxon>
        <taxon>Pseudooceanicola</taxon>
    </lineage>
</organism>
<dbReference type="AlphaFoldDB" id="A0A399J4T5"/>
<dbReference type="Pfam" id="PF02885">
    <property type="entry name" value="Glycos_trans_3N"/>
    <property type="match status" value="1"/>
</dbReference>
<keyword evidence="1" id="KW-0328">Glycosyltransferase</keyword>